<protein>
    <submittedName>
        <fullName evidence="1">DUF1178 family protein</fullName>
    </submittedName>
</protein>
<dbReference type="Pfam" id="PF06676">
    <property type="entry name" value="DUF1178"/>
    <property type="match status" value="1"/>
</dbReference>
<dbReference type="KEGG" id="pars:DRW48_06635"/>
<dbReference type="InterPro" id="IPR009562">
    <property type="entry name" value="DUF1178"/>
</dbReference>
<gene>
    <name evidence="1" type="ORF">DRW48_06635</name>
</gene>
<dbReference type="AlphaFoldDB" id="A0A344PJ55"/>
<keyword evidence="2" id="KW-1185">Reference proteome</keyword>
<name>A0A344PJ55_9RHOB</name>
<evidence type="ECO:0000313" key="2">
    <source>
        <dbReference type="Proteomes" id="UP000252023"/>
    </source>
</evidence>
<dbReference type="EMBL" id="CP030918">
    <property type="protein sequence ID" value="AXC49410.1"/>
    <property type="molecule type" value="Genomic_DNA"/>
</dbReference>
<dbReference type="RefSeq" id="WP_114075726.1">
    <property type="nucleotide sequence ID" value="NZ_CP030918.1"/>
</dbReference>
<sequence length="145" mass="15946">MIRYALHCPDGHDFEGWFRSSDVFVQLRDSGQVTCPNCGGAKVDRALMAPAVAAEAAAAPAAPPEAASPEPANRIERALSELRAHVEANSDYVGMRFVQEARAMHEGRVDPRPIHGEARIEDARRMITEGLPVMPLPFRSKKRMN</sequence>
<dbReference type="PIRSF" id="PIRSF032131">
    <property type="entry name" value="UCP032131"/>
    <property type="match status" value="1"/>
</dbReference>
<reference evidence="2" key="1">
    <citation type="submission" date="2018-07" db="EMBL/GenBank/DDBJ databases">
        <title>Genome sequencing of Paracoccus sp. SC2-6.</title>
        <authorList>
            <person name="Heo J."/>
            <person name="Kim S.-J."/>
            <person name="Kwon S.-W."/>
        </authorList>
    </citation>
    <scope>NUCLEOTIDE SEQUENCE [LARGE SCALE GENOMIC DNA]</scope>
    <source>
        <strain evidence="2">SC2-6</strain>
    </source>
</reference>
<dbReference type="Proteomes" id="UP000252023">
    <property type="component" value="Chromosome"/>
</dbReference>
<accession>A0A344PJ55</accession>
<evidence type="ECO:0000313" key="1">
    <source>
        <dbReference type="EMBL" id="AXC49410.1"/>
    </source>
</evidence>
<dbReference type="OrthoDB" id="9799894at2"/>
<organism evidence="1 2">
    <name type="scientific">Paracoccus suum</name>
    <dbReference type="NCBI Taxonomy" id="2259340"/>
    <lineage>
        <taxon>Bacteria</taxon>
        <taxon>Pseudomonadati</taxon>
        <taxon>Pseudomonadota</taxon>
        <taxon>Alphaproteobacteria</taxon>
        <taxon>Rhodobacterales</taxon>
        <taxon>Paracoccaceae</taxon>
        <taxon>Paracoccus</taxon>
    </lineage>
</organism>
<proteinExistence type="predicted"/>